<dbReference type="InterPro" id="IPR013328">
    <property type="entry name" value="6PGD_dom2"/>
</dbReference>
<dbReference type="GO" id="GO:0015940">
    <property type="term" value="P:pantothenate biosynthetic process"/>
    <property type="evidence" value="ECO:0007669"/>
    <property type="project" value="UniProtKB-UniPathway"/>
</dbReference>
<evidence type="ECO:0000256" key="2">
    <source>
        <dbReference type="ARBA" id="ARBA00013014"/>
    </source>
</evidence>
<dbReference type="InterPro" id="IPR008927">
    <property type="entry name" value="6-PGluconate_DH-like_C_sf"/>
</dbReference>
<dbReference type="InterPro" id="IPR013332">
    <property type="entry name" value="KPR_N"/>
</dbReference>
<evidence type="ECO:0000256" key="6">
    <source>
        <dbReference type="ARBA" id="ARBA00048793"/>
    </source>
</evidence>
<dbReference type="RefSeq" id="WP_040137913.1">
    <property type="nucleotide sequence ID" value="NZ_CP007797.1"/>
</dbReference>
<reference evidence="9 10" key="1">
    <citation type="journal article" date="2014" name="Genome Announc.">
        <title>Complete Genome Sequence of the Model Rhizosphere Strain Azospirillum brasilense Az39, Successfully Applied in Agriculture.</title>
        <authorList>
            <person name="Rivera D."/>
            <person name="Revale S."/>
            <person name="Molina R."/>
            <person name="Gualpa J."/>
            <person name="Puente M."/>
            <person name="Maroniche G."/>
            <person name="Paris G."/>
            <person name="Baker D."/>
            <person name="Clavijo B."/>
            <person name="McLay K."/>
            <person name="Spaepen S."/>
            <person name="Perticari A."/>
            <person name="Vazquez M."/>
            <person name="Wisniewski-Dye F."/>
            <person name="Watkins C."/>
            <person name="Martinez-Abarca F."/>
            <person name="Vanderleyden J."/>
            <person name="Cassan F."/>
        </authorList>
    </citation>
    <scope>NUCLEOTIDE SEQUENCE [LARGE SCALE GENOMIC DNA]</scope>
    <source>
        <strain evidence="9 10">Az39</strain>
        <plasmid evidence="9">AbAZ39_p4</plasmid>
    </source>
</reference>
<dbReference type="NCBIfam" id="NF005089">
    <property type="entry name" value="PRK06522.1-4"/>
    <property type="match status" value="1"/>
</dbReference>
<dbReference type="UniPathway" id="UPA00028">
    <property type="reaction ID" value="UER00004"/>
</dbReference>
<dbReference type="PANTHER" id="PTHR21708">
    <property type="entry name" value="PROBABLE 2-DEHYDROPANTOATE 2-REDUCTASE"/>
    <property type="match status" value="1"/>
</dbReference>
<dbReference type="Gene3D" id="1.10.1040.10">
    <property type="entry name" value="N-(1-d-carboxylethyl)-l-norvaline Dehydrogenase, domain 2"/>
    <property type="match status" value="1"/>
</dbReference>
<evidence type="ECO:0000259" key="8">
    <source>
        <dbReference type="Pfam" id="PF08546"/>
    </source>
</evidence>
<sequence length="327" mass="33813">MRIAIVGAGAVGGALAGYLAATGRHELSLLARGAHLAAIRDGGLTVQTPKGTLTSRPRASDSAEDLGPQDVVIVTVKGHGLPALAASFPALCGPDTLVVAAQNGIPWWYLYGAGDGVTPEPLEVVDPGGAIWSAIGPERVAACVMEVLPARIVGPGVVAHTAMPVLAFGAPRPGDHAEKLAALADSFNTAGATARLPADIRVPLWSKLMLNMAVGPTSVLTGATMGAMEQAPGMVAVQGRLMRECLNVAHAWGVALPDDIDERLSRGSGVPGHKPSMLQDFEAGRSMEIDPIVTTVLELARRRGVPVPTIETLWALTALKEWVARAD</sequence>
<evidence type="ECO:0000256" key="3">
    <source>
        <dbReference type="ARBA" id="ARBA00019465"/>
    </source>
</evidence>
<organism evidence="9 10">
    <name type="scientific">Azospirillum argentinense</name>
    <dbReference type="NCBI Taxonomy" id="2970906"/>
    <lineage>
        <taxon>Bacteria</taxon>
        <taxon>Pseudomonadati</taxon>
        <taxon>Pseudomonadota</taxon>
        <taxon>Alphaproteobacteria</taxon>
        <taxon>Rhodospirillales</taxon>
        <taxon>Azospirillaceae</taxon>
        <taxon>Azospirillum</taxon>
    </lineage>
</organism>
<keyword evidence="9" id="KW-0614">Plasmid</keyword>
<gene>
    <name evidence="9" type="ORF">ABAZ39_30360</name>
</gene>
<feature type="domain" description="Ketopantoate reductase C-terminal" evidence="8">
    <location>
        <begin position="200"/>
        <end position="320"/>
    </location>
</feature>
<dbReference type="GO" id="GO:0005737">
    <property type="term" value="C:cytoplasm"/>
    <property type="evidence" value="ECO:0007669"/>
    <property type="project" value="TreeGrafter"/>
</dbReference>
<name>A0A060DTQ0_9PROT</name>
<dbReference type="FunFam" id="1.10.1040.10:FF:000017">
    <property type="entry name" value="2-dehydropantoate 2-reductase"/>
    <property type="match status" value="1"/>
</dbReference>
<comment type="catalytic activity">
    <reaction evidence="6">
        <text>(R)-pantoate + NADP(+) = 2-dehydropantoate + NADPH + H(+)</text>
        <dbReference type="Rhea" id="RHEA:16233"/>
        <dbReference type="ChEBI" id="CHEBI:11561"/>
        <dbReference type="ChEBI" id="CHEBI:15378"/>
        <dbReference type="ChEBI" id="CHEBI:15980"/>
        <dbReference type="ChEBI" id="CHEBI:57783"/>
        <dbReference type="ChEBI" id="CHEBI:58349"/>
        <dbReference type="EC" id="1.1.1.169"/>
    </reaction>
</comment>
<dbReference type="SUPFAM" id="SSF51735">
    <property type="entry name" value="NAD(P)-binding Rossmann-fold domains"/>
    <property type="match status" value="1"/>
</dbReference>
<evidence type="ECO:0000259" key="7">
    <source>
        <dbReference type="Pfam" id="PF02558"/>
    </source>
</evidence>
<dbReference type="InterPro" id="IPR051402">
    <property type="entry name" value="KPR-Related"/>
</dbReference>
<dbReference type="Gene3D" id="3.40.50.720">
    <property type="entry name" value="NAD(P)-binding Rossmann-like Domain"/>
    <property type="match status" value="1"/>
</dbReference>
<dbReference type="InterPro" id="IPR036291">
    <property type="entry name" value="NAD(P)-bd_dom_sf"/>
</dbReference>
<dbReference type="Pfam" id="PF08546">
    <property type="entry name" value="ApbA_C"/>
    <property type="match status" value="1"/>
</dbReference>
<accession>A0A060DTQ0</accession>
<evidence type="ECO:0000256" key="1">
    <source>
        <dbReference type="ARBA" id="ARBA00004994"/>
    </source>
</evidence>
<dbReference type="PANTHER" id="PTHR21708:SF45">
    <property type="entry name" value="2-DEHYDROPANTOATE 2-REDUCTASE"/>
    <property type="match status" value="1"/>
</dbReference>
<dbReference type="GO" id="GO:0008677">
    <property type="term" value="F:2-dehydropantoate 2-reductase activity"/>
    <property type="evidence" value="ECO:0007669"/>
    <property type="project" value="UniProtKB-EC"/>
</dbReference>
<dbReference type="EC" id="1.1.1.169" evidence="2"/>
<dbReference type="SUPFAM" id="SSF48179">
    <property type="entry name" value="6-phosphogluconate dehydrogenase C-terminal domain-like"/>
    <property type="match status" value="1"/>
</dbReference>
<comment type="pathway">
    <text evidence="1">Cofactor biosynthesis; (R)-pantothenate biosynthesis; (R)-pantoate from 3-methyl-2-oxobutanoate: step 2/2.</text>
</comment>
<evidence type="ECO:0000313" key="10">
    <source>
        <dbReference type="Proteomes" id="UP000027186"/>
    </source>
</evidence>
<evidence type="ECO:0000313" key="9">
    <source>
        <dbReference type="EMBL" id="AIB16162.1"/>
    </source>
</evidence>
<feature type="domain" description="Ketopantoate reductase N-terminal" evidence="7">
    <location>
        <begin position="3"/>
        <end position="105"/>
    </location>
</feature>
<evidence type="ECO:0000256" key="4">
    <source>
        <dbReference type="ARBA" id="ARBA00022655"/>
    </source>
</evidence>
<geneLocation type="plasmid" evidence="9 10">
    <name>AbAZ39_p4</name>
</geneLocation>
<protein>
    <recommendedName>
        <fullName evidence="3">2-dehydropantoate 2-reductase</fullName>
        <ecNumber evidence="2">1.1.1.169</ecNumber>
    </recommendedName>
    <alternativeName>
        <fullName evidence="5">Ketopantoate reductase</fullName>
    </alternativeName>
</protein>
<dbReference type="KEGG" id="abq:ABAZ39_30360"/>
<dbReference type="AlphaFoldDB" id="A0A060DTQ0"/>
<dbReference type="EMBL" id="CP007797">
    <property type="protein sequence ID" value="AIB16162.1"/>
    <property type="molecule type" value="Genomic_DNA"/>
</dbReference>
<proteinExistence type="predicted"/>
<evidence type="ECO:0000256" key="5">
    <source>
        <dbReference type="ARBA" id="ARBA00032024"/>
    </source>
</evidence>
<keyword evidence="4" id="KW-0566">Pantothenate biosynthesis</keyword>
<dbReference type="InterPro" id="IPR013752">
    <property type="entry name" value="KPA_reductase"/>
</dbReference>
<dbReference type="Proteomes" id="UP000027186">
    <property type="component" value="Plasmid AbAZ39_p4"/>
</dbReference>
<dbReference type="Pfam" id="PF02558">
    <property type="entry name" value="ApbA"/>
    <property type="match status" value="1"/>
</dbReference>